<feature type="compositionally biased region" description="Polar residues" evidence="1">
    <location>
        <begin position="339"/>
        <end position="357"/>
    </location>
</feature>
<protein>
    <recommendedName>
        <fullName evidence="2">Rab-GAP TBC domain-containing protein</fullName>
    </recommendedName>
</protein>
<feature type="domain" description="Rab-GAP TBC" evidence="2">
    <location>
        <begin position="586"/>
        <end position="797"/>
    </location>
</feature>
<name>A0AAE0DFN0_9LECA</name>
<proteinExistence type="predicted"/>
<feature type="region of interest" description="Disordered" evidence="1">
    <location>
        <begin position="318"/>
        <end position="415"/>
    </location>
</feature>
<evidence type="ECO:0000256" key="1">
    <source>
        <dbReference type="SAM" id="MobiDB-lite"/>
    </source>
</evidence>
<evidence type="ECO:0000313" key="3">
    <source>
        <dbReference type="EMBL" id="KAK3167861.1"/>
    </source>
</evidence>
<keyword evidence="4" id="KW-1185">Reference proteome</keyword>
<dbReference type="GO" id="GO:0031267">
    <property type="term" value="F:small GTPase binding"/>
    <property type="evidence" value="ECO:0007669"/>
    <property type="project" value="TreeGrafter"/>
</dbReference>
<dbReference type="PANTHER" id="PTHR47219:SF15">
    <property type="entry name" value="TBC1 DOMAIN FAMILY MEMBER 12 ISOFORM X1"/>
    <property type="match status" value="1"/>
</dbReference>
<dbReference type="Gene3D" id="1.10.10.750">
    <property type="entry name" value="Ypt/Rab-GAP domain of gyp1p, domain 1"/>
    <property type="match status" value="1"/>
</dbReference>
<dbReference type="InterPro" id="IPR035969">
    <property type="entry name" value="Rab-GAP_TBC_sf"/>
</dbReference>
<dbReference type="FunFam" id="1.10.8.270:FF:000034">
    <property type="entry name" value="TBC (Tre-2/Bub2/Cdc16) domain family"/>
    <property type="match status" value="1"/>
</dbReference>
<feature type="region of interest" description="Disordered" evidence="1">
    <location>
        <begin position="110"/>
        <end position="137"/>
    </location>
</feature>
<dbReference type="AlphaFoldDB" id="A0AAE0DFN0"/>
<dbReference type="GO" id="GO:0005096">
    <property type="term" value="F:GTPase activator activity"/>
    <property type="evidence" value="ECO:0007669"/>
    <property type="project" value="TreeGrafter"/>
</dbReference>
<evidence type="ECO:0000259" key="2">
    <source>
        <dbReference type="PROSITE" id="PS50086"/>
    </source>
</evidence>
<dbReference type="Gene3D" id="1.10.472.80">
    <property type="entry name" value="Ypt/Rab-GAP domain of gyp1p, domain 3"/>
    <property type="match status" value="1"/>
</dbReference>
<evidence type="ECO:0000313" key="4">
    <source>
        <dbReference type="Proteomes" id="UP001276659"/>
    </source>
</evidence>
<accession>A0AAE0DFN0</accession>
<feature type="region of interest" description="Disordered" evidence="1">
    <location>
        <begin position="211"/>
        <end position="302"/>
    </location>
</feature>
<dbReference type="InterPro" id="IPR050302">
    <property type="entry name" value="Rab_GAP_TBC_domain"/>
</dbReference>
<dbReference type="InterPro" id="IPR000195">
    <property type="entry name" value="Rab-GAP-TBC_dom"/>
</dbReference>
<organism evidence="3 4">
    <name type="scientific">Lepraria neglecta</name>
    <dbReference type="NCBI Taxonomy" id="209136"/>
    <lineage>
        <taxon>Eukaryota</taxon>
        <taxon>Fungi</taxon>
        <taxon>Dikarya</taxon>
        <taxon>Ascomycota</taxon>
        <taxon>Pezizomycotina</taxon>
        <taxon>Lecanoromycetes</taxon>
        <taxon>OSLEUM clade</taxon>
        <taxon>Lecanoromycetidae</taxon>
        <taxon>Lecanorales</taxon>
        <taxon>Lecanorineae</taxon>
        <taxon>Stereocaulaceae</taxon>
        <taxon>Lepraria</taxon>
    </lineage>
</organism>
<sequence length="864" mass="95345">MERERTGNLDIIRPSATLALTPSTDVHFYCTYNIPVAIAGSARHSLEIHGHCQEVEEINKHSFFQTAGKLLDPPLFSSNPINRFTQHSTHSHRRSLTETATALYDEMTAFVPEAPGSPPDLTGSKSSKSSSYRSSFSGTEGILSDITHFEDIGLDEEHHSLNQNPYRMEKPLRHLPRNAETTTSGARSNGAPMATMRELTNVGSKMPYPYPRLQGPMKSHGPTHSLSLPNGAGPRRGLRSPSTPSLAITAMSNRNRSRSPSPNNVPPIERHITGPARPMRPGSAPIPMKKPPVRRGSWQPSRKSIKELEAEYDDLDEDLPDDASLWNVPLSPRPPTERSPISATTSPKISPCTSPERPSTLRAALGSSSYQSPRTAPALTANSPLSRNLDSPPASPRKKPIRGASTGAMPDHFGFPATRTKSWNAALSELSEDAKSLTEAFENNAVIAEQKQEDAVQNGEQAVRPSIEKLSRSKTSVVELPPLRMNNVMIDPLPISKEKEKVLSRTRPSWLPPKSQKEEKKHLKEYQRMMEFSLEAERRKAAKVTDSQCAKEDTKSALLRIWEEHVLPNWDQVIREPRTRELWWRGVAPKSRAQVWQKAIGNDLALTEVTYSKALQRAKDVKARLAKSGNEELGKEKAWFDAIRRDVKVTFPELNIFQPGGPLHGDLVDVLMAYSMYRSDVGYSHGTHLIAALLALTLPTPTATFLTLCNLLNRPLPLAFLTGDPSATAKAYQLTDGLLSHKFPRLYAHLFSAAPTGLGLTVHEVLEPMMRTFFLGPGNGLGVDVAARVWDVMVFDGDGVIIRTAVAVLGALEGKLYGGKEEVLEVLGWRGGKGRGTWEVGNEEEFMARVRSAGKEEKDKNKKT</sequence>
<dbReference type="Pfam" id="PF22874">
    <property type="entry name" value="SBE2_M"/>
    <property type="match status" value="1"/>
</dbReference>
<reference evidence="3" key="1">
    <citation type="submission" date="2022-11" db="EMBL/GenBank/DDBJ databases">
        <title>Chromosomal genome sequence assembly and mating type (MAT) locus characterization of the leprose asexual lichenized fungus Lepraria neglecta (Nyl.) Erichsen.</title>
        <authorList>
            <person name="Allen J.L."/>
            <person name="Pfeffer B."/>
        </authorList>
    </citation>
    <scope>NUCLEOTIDE SEQUENCE</scope>
    <source>
        <strain evidence="3">Allen 5258</strain>
    </source>
</reference>
<dbReference type="Pfam" id="PF00566">
    <property type="entry name" value="RabGAP-TBC"/>
    <property type="match status" value="1"/>
</dbReference>
<feature type="compositionally biased region" description="Polar residues" evidence="1">
    <location>
        <begin position="366"/>
        <end position="389"/>
    </location>
</feature>
<feature type="compositionally biased region" description="Low complexity" evidence="1">
    <location>
        <begin position="252"/>
        <end position="262"/>
    </location>
</feature>
<dbReference type="FunFam" id="1.10.10.750:FF:000013">
    <property type="entry name" value="Similar to TBC domain protein"/>
    <property type="match status" value="1"/>
</dbReference>
<dbReference type="PANTHER" id="PTHR47219">
    <property type="entry name" value="RAB GTPASE-ACTIVATING PROTEIN 1-LIKE"/>
    <property type="match status" value="1"/>
</dbReference>
<dbReference type="Proteomes" id="UP001276659">
    <property type="component" value="Unassembled WGS sequence"/>
</dbReference>
<dbReference type="PROSITE" id="PS50086">
    <property type="entry name" value="TBC_RABGAP"/>
    <property type="match status" value="1"/>
</dbReference>
<dbReference type="SUPFAM" id="SSF47923">
    <property type="entry name" value="Ypt/Rab-GAP domain of gyp1p"/>
    <property type="match status" value="2"/>
</dbReference>
<comment type="caution">
    <text evidence="3">The sequence shown here is derived from an EMBL/GenBank/DDBJ whole genome shotgun (WGS) entry which is preliminary data.</text>
</comment>
<dbReference type="InterPro" id="IPR053949">
    <property type="entry name" value="SBE2/SBE22_M"/>
</dbReference>
<gene>
    <name evidence="3" type="ORF">OEA41_004307</name>
</gene>
<dbReference type="EMBL" id="JASNWA010000010">
    <property type="protein sequence ID" value="KAK3167861.1"/>
    <property type="molecule type" value="Genomic_DNA"/>
</dbReference>
<feature type="compositionally biased region" description="Low complexity" evidence="1">
    <location>
        <begin position="124"/>
        <end position="137"/>
    </location>
</feature>
<dbReference type="SMART" id="SM00164">
    <property type="entry name" value="TBC"/>
    <property type="match status" value="1"/>
</dbReference>
<dbReference type="Gene3D" id="1.10.8.270">
    <property type="entry name" value="putative rabgap domain of human tbc1 domain family member 14 like domains"/>
    <property type="match status" value="1"/>
</dbReference>